<dbReference type="InterPro" id="IPR020256">
    <property type="entry name" value="Spore_coat_CotJA"/>
</dbReference>
<comment type="caution">
    <text evidence="1">The sequence shown here is derived from an EMBL/GenBank/DDBJ whole genome shotgun (WGS) entry which is preliminary data.</text>
</comment>
<dbReference type="EMBL" id="JACOPS010000001">
    <property type="protein sequence ID" value="MBC5727688.1"/>
    <property type="molecule type" value="Genomic_DNA"/>
</dbReference>
<accession>A0ABR7HJH5</accession>
<protein>
    <submittedName>
        <fullName evidence="1">Spore coat associated protein CotJA</fullName>
    </submittedName>
</protein>
<reference evidence="1 2" key="1">
    <citation type="submission" date="2020-08" db="EMBL/GenBank/DDBJ databases">
        <title>Genome public.</title>
        <authorList>
            <person name="Liu C."/>
            <person name="Sun Q."/>
        </authorList>
    </citation>
    <scope>NUCLEOTIDE SEQUENCE [LARGE SCALE GENOMIC DNA]</scope>
    <source>
        <strain evidence="1 2">NSJ-71</strain>
    </source>
</reference>
<sequence length="80" mass="8872">MLLSKQARKGEIYVDIINTVISRYATSKFPEKTPPAMAYVPFQESNPKTYSPVQALDAGTVFPELNKPFYGNKCGGVKND</sequence>
<organism evidence="1 2">
    <name type="scientific">Ruminococcus intestinalis</name>
    <dbReference type="NCBI Taxonomy" id="2763066"/>
    <lineage>
        <taxon>Bacteria</taxon>
        <taxon>Bacillati</taxon>
        <taxon>Bacillota</taxon>
        <taxon>Clostridia</taxon>
        <taxon>Eubacteriales</taxon>
        <taxon>Oscillospiraceae</taxon>
        <taxon>Ruminococcus</taxon>
    </lineage>
</organism>
<proteinExistence type="predicted"/>
<evidence type="ECO:0000313" key="2">
    <source>
        <dbReference type="Proteomes" id="UP000636755"/>
    </source>
</evidence>
<dbReference type="Pfam" id="PF11007">
    <property type="entry name" value="CotJA"/>
    <property type="match status" value="1"/>
</dbReference>
<evidence type="ECO:0000313" key="1">
    <source>
        <dbReference type="EMBL" id="MBC5727688.1"/>
    </source>
</evidence>
<name>A0ABR7HJH5_9FIRM</name>
<gene>
    <name evidence="1" type="ORF">H8R91_03915</name>
</gene>
<dbReference type="Proteomes" id="UP000636755">
    <property type="component" value="Unassembled WGS sequence"/>
</dbReference>
<keyword evidence="2" id="KW-1185">Reference proteome</keyword>